<name>A0A183LYS4_9TREM</name>
<dbReference type="PROSITE" id="PS51651">
    <property type="entry name" value="DOCKER"/>
    <property type="match status" value="1"/>
</dbReference>
<dbReference type="PANTHER" id="PTHR23317">
    <property type="entry name" value="DEDICATOR OF CYTOKINESIS DOCK"/>
    <property type="match status" value="1"/>
</dbReference>
<dbReference type="Pfam" id="PF06920">
    <property type="entry name" value="DHR-2_Lobe_A"/>
    <property type="match status" value="1"/>
</dbReference>
<dbReference type="GO" id="GO:0005085">
    <property type="term" value="F:guanyl-nucleotide exchange factor activity"/>
    <property type="evidence" value="ECO:0007669"/>
    <property type="project" value="InterPro"/>
</dbReference>
<dbReference type="Gene3D" id="1.25.40.410">
    <property type="match status" value="1"/>
</dbReference>
<evidence type="ECO:0000313" key="3">
    <source>
        <dbReference type="Proteomes" id="UP000277204"/>
    </source>
</evidence>
<dbReference type="Pfam" id="PF20422">
    <property type="entry name" value="DHR-2_Lobe_B"/>
    <property type="match status" value="1"/>
</dbReference>
<dbReference type="InterPro" id="IPR026791">
    <property type="entry name" value="DOCK"/>
</dbReference>
<accession>A0A183LYS4</accession>
<dbReference type="Gene3D" id="1.20.58.740">
    <property type="match status" value="1"/>
</dbReference>
<sequence>MINRGCSPSGLSSAGCADIADAVQNLNILEESCACGFPNTSVFDKFSCSTPIILQDLSSLMPLDVSWHFTMPGFMALISWTAESFAKAGFYEIVPCLYSRLVLLLHSSNDYGRLAEIHGRIRDAYTVLNKNQVISKHNTKRMFSSYFRVGFHGIIFGELNGKDFIYKEAPFTKLAEITHRLQVRFFFITFGYLQITFVEPYLEDFELRRRTTKFHCNYERFVLSLPFTIDGQAHGSLSTQYKRKYILTTSRCFPYMKTRLLVVSTESHTLTPIEVALEDITHRVEQLDRVLTTEPPDVKYLQMLLQVGSNLINKFMFNISLDN</sequence>
<dbReference type="InterPro" id="IPR027357">
    <property type="entry name" value="DOCKER_dom"/>
</dbReference>
<dbReference type="PROSITE" id="PS51257">
    <property type="entry name" value="PROKAR_LIPOPROTEIN"/>
    <property type="match status" value="1"/>
</dbReference>
<reference evidence="2 3" key="1">
    <citation type="submission" date="2018-11" db="EMBL/GenBank/DDBJ databases">
        <authorList>
            <consortium name="Pathogen Informatics"/>
        </authorList>
    </citation>
    <scope>NUCLEOTIDE SEQUENCE [LARGE SCALE GENOMIC DNA]</scope>
    <source>
        <strain evidence="2 3">Zambia</strain>
    </source>
</reference>
<dbReference type="InterPro" id="IPR043161">
    <property type="entry name" value="DOCK_C_lobe_A"/>
</dbReference>
<gene>
    <name evidence="2" type="ORF">SMRZ_LOCUS8949</name>
</gene>
<dbReference type="InterPro" id="IPR043162">
    <property type="entry name" value="DOCK_C_lobe_C"/>
</dbReference>
<evidence type="ECO:0000256" key="1">
    <source>
        <dbReference type="PROSITE-ProRule" id="PRU00984"/>
    </source>
</evidence>
<keyword evidence="3" id="KW-1185">Reference proteome</keyword>
<dbReference type="InterPro" id="IPR046769">
    <property type="entry name" value="DOCKER_Lobe_A"/>
</dbReference>
<protein>
    <submittedName>
        <fullName evidence="2">Uncharacterized protein</fullName>
    </submittedName>
</protein>
<comment type="similarity">
    <text evidence="1">Belongs to the DOCK family.</text>
</comment>
<dbReference type="GO" id="GO:0007264">
    <property type="term" value="P:small GTPase-mediated signal transduction"/>
    <property type="evidence" value="ECO:0007669"/>
    <property type="project" value="InterPro"/>
</dbReference>
<dbReference type="InterPro" id="IPR046770">
    <property type="entry name" value="DOCKER_Lobe_B"/>
</dbReference>
<dbReference type="EMBL" id="UZAI01004062">
    <property type="protein sequence ID" value="VDO84083.1"/>
    <property type="molecule type" value="Genomic_DNA"/>
</dbReference>
<dbReference type="Proteomes" id="UP000277204">
    <property type="component" value="Unassembled WGS sequence"/>
</dbReference>
<evidence type="ECO:0000313" key="2">
    <source>
        <dbReference type="EMBL" id="VDO84083.1"/>
    </source>
</evidence>
<organism evidence="2 3">
    <name type="scientific">Schistosoma margrebowiei</name>
    <dbReference type="NCBI Taxonomy" id="48269"/>
    <lineage>
        <taxon>Eukaryota</taxon>
        <taxon>Metazoa</taxon>
        <taxon>Spiralia</taxon>
        <taxon>Lophotrochozoa</taxon>
        <taxon>Platyhelminthes</taxon>
        <taxon>Trematoda</taxon>
        <taxon>Digenea</taxon>
        <taxon>Strigeidida</taxon>
        <taxon>Schistosomatoidea</taxon>
        <taxon>Schistosomatidae</taxon>
        <taxon>Schistosoma</taxon>
    </lineage>
</organism>
<dbReference type="PANTHER" id="PTHR23317:SF76">
    <property type="entry name" value="LD20667P"/>
    <property type="match status" value="1"/>
</dbReference>
<dbReference type="STRING" id="48269.A0A183LYS4"/>
<dbReference type="AlphaFoldDB" id="A0A183LYS4"/>
<proteinExistence type="inferred from homology"/>